<dbReference type="AlphaFoldDB" id="A0A2H3C2Y0"/>
<evidence type="ECO:0000313" key="2">
    <source>
        <dbReference type="EMBL" id="PBK70493.1"/>
    </source>
</evidence>
<dbReference type="Proteomes" id="UP000218334">
    <property type="component" value="Unassembled WGS sequence"/>
</dbReference>
<feature type="region of interest" description="Disordered" evidence="1">
    <location>
        <begin position="72"/>
        <end position="91"/>
    </location>
</feature>
<feature type="region of interest" description="Disordered" evidence="1">
    <location>
        <begin position="1"/>
        <end position="32"/>
    </location>
</feature>
<name>A0A2H3C2Y0_9AGAR</name>
<organism evidence="2 3">
    <name type="scientific">Armillaria solidipes</name>
    <dbReference type="NCBI Taxonomy" id="1076256"/>
    <lineage>
        <taxon>Eukaryota</taxon>
        <taxon>Fungi</taxon>
        <taxon>Dikarya</taxon>
        <taxon>Basidiomycota</taxon>
        <taxon>Agaricomycotina</taxon>
        <taxon>Agaricomycetes</taxon>
        <taxon>Agaricomycetidae</taxon>
        <taxon>Agaricales</taxon>
        <taxon>Marasmiineae</taxon>
        <taxon>Physalacriaceae</taxon>
        <taxon>Armillaria</taxon>
    </lineage>
</organism>
<proteinExistence type="predicted"/>
<feature type="compositionally biased region" description="Basic and acidic residues" evidence="1">
    <location>
        <begin position="1"/>
        <end position="19"/>
    </location>
</feature>
<evidence type="ECO:0000256" key="1">
    <source>
        <dbReference type="SAM" id="MobiDB-lite"/>
    </source>
</evidence>
<protein>
    <submittedName>
        <fullName evidence="2">Uncharacterized protein</fullName>
    </submittedName>
</protein>
<sequence length="91" mass="10595">MIDHSYKRDTELGKGERRGATQTFVGMAQETKDDTLRAEAKFRDRVRERDRVYAISFREKNAAHFEMLDAARKGARNARDTEERVGSRQCE</sequence>
<gene>
    <name evidence="2" type="ORF">ARMSODRAFT_114847</name>
</gene>
<accession>A0A2H3C2Y0</accession>
<evidence type="ECO:0000313" key="3">
    <source>
        <dbReference type="Proteomes" id="UP000218334"/>
    </source>
</evidence>
<keyword evidence="3" id="KW-1185">Reference proteome</keyword>
<dbReference type="EMBL" id="KZ293426">
    <property type="protein sequence ID" value="PBK70493.1"/>
    <property type="molecule type" value="Genomic_DNA"/>
</dbReference>
<reference evidence="3" key="1">
    <citation type="journal article" date="2017" name="Nat. Ecol. Evol.">
        <title>Genome expansion and lineage-specific genetic innovations in the forest pathogenic fungi Armillaria.</title>
        <authorList>
            <person name="Sipos G."/>
            <person name="Prasanna A.N."/>
            <person name="Walter M.C."/>
            <person name="O'Connor E."/>
            <person name="Balint B."/>
            <person name="Krizsan K."/>
            <person name="Kiss B."/>
            <person name="Hess J."/>
            <person name="Varga T."/>
            <person name="Slot J."/>
            <person name="Riley R."/>
            <person name="Boka B."/>
            <person name="Rigling D."/>
            <person name="Barry K."/>
            <person name="Lee J."/>
            <person name="Mihaltcheva S."/>
            <person name="LaButti K."/>
            <person name="Lipzen A."/>
            <person name="Waldron R."/>
            <person name="Moloney N.M."/>
            <person name="Sperisen C."/>
            <person name="Kredics L."/>
            <person name="Vagvoelgyi C."/>
            <person name="Patrignani A."/>
            <person name="Fitzpatrick D."/>
            <person name="Nagy I."/>
            <person name="Doyle S."/>
            <person name="Anderson J.B."/>
            <person name="Grigoriev I.V."/>
            <person name="Gueldener U."/>
            <person name="Muensterkoetter M."/>
            <person name="Nagy L.G."/>
        </authorList>
    </citation>
    <scope>NUCLEOTIDE SEQUENCE [LARGE SCALE GENOMIC DNA]</scope>
    <source>
        <strain evidence="3">28-4</strain>
    </source>
</reference>